<evidence type="ECO:0000259" key="1">
    <source>
        <dbReference type="Pfam" id="PF25232"/>
    </source>
</evidence>
<protein>
    <recommendedName>
        <fullName evidence="1">DUF7848 domain-containing protein</fullName>
    </recommendedName>
</protein>
<organism evidence="2 3">
    <name type="scientific">Streptomyces pulveraceus</name>
    <dbReference type="NCBI Taxonomy" id="68258"/>
    <lineage>
        <taxon>Bacteria</taxon>
        <taxon>Bacillati</taxon>
        <taxon>Actinomycetota</taxon>
        <taxon>Actinomycetes</taxon>
        <taxon>Kitasatosporales</taxon>
        <taxon>Streptomycetaceae</taxon>
        <taxon>Streptomyces</taxon>
    </lineage>
</organism>
<dbReference type="EMBL" id="JBHSPU010000020">
    <property type="protein sequence ID" value="MFC5916425.1"/>
    <property type="molecule type" value="Genomic_DNA"/>
</dbReference>
<evidence type="ECO:0000313" key="2">
    <source>
        <dbReference type="EMBL" id="MFC5916425.1"/>
    </source>
</evidence>
<dbReference type="Proteomes" id="UP001596200">
    <property type="component" value="Unassembled WGS sequence"/>
</dbReference>
<reference evidence="3" key="1">
    <citation type="journal article" date="2019" name="Int. J. Syst. Evol. Microbiol.">
        <title>The Global Catalogue of Microorganisms (GCM) 10K type strain sequencing project: providing services to taxonomists for standard genome sequencing and annotation.</title>
        <authorList>
            <consortium name="The Broad Institute Genomics Platform"/>
            <consortium name="The Broad Institute Genome Sequencing Center for Infectious Disease"/>
            <person name="Wu L."/>
            <person name="Ma J."/>
        </authorList>
    </citation>
    <scope>NUCLEOTIDE SEQUENCE [LARGE SCALE GENOMIC DNA]</scope>
    <source>
        <strain evidence="3">JCM 4147</strain>
    </source>
</reference>
<name>A0ABW1GNI9_9ACTN</name>
<comment type="caution">
    <text evidence="2">The sequence shown here is derived from an EMBL/GenBank/DDBJ whole genome shotgun (WGS) entry which is preliminary data.</text>
</comment>
<accession>A0ABW1GNI9</accession>
<dbReference type="RefSeq" id="WP_344506764.1">
    <property type="nucleotide sequence ID" value="NZ_BAAATU010000001.1"/>
</dbReference>
<dbReference type="Pfam" id="PF25232">
    <property type="entry name" value="DUF7848"/>
    <property type="match status" value="1"/>
</dbReference>
<evidence type="ECO:0000313" key="3">
    <source>
        <dbReference type="Proteomes" id="UP001596200"/>
    </source>
</evidence>
<feature type="domain" description="DUF7848" evidence="1">
    <location>
        <begin position="2"/>
        <end position="83"/>
    </location>
</feature>
<sequence>MTGRRFRFVQWTLRPDTEADAPRTAHRFRCVTLDDRDDECGACSAACADPGEAQGWAFGHWRAHPDHTDFAETVERPWVMWMDGPA</sequence>
<gene>
    <name evidence="2" type="ORF">ACFP1B_23800</name>
</gene>
<dbReference type="InterPro" id="IPR057170">
    <property type="entry name" value="DUF7848"/>
</dbReference>
<keyword evidence="3" id="KW-1185">Reference proteome</keyword>
<proteinExistence type="predicted"/>